<dbReference type="PATRIC" id="fig|92706.3.peg.3055"/>
<accession>A0A0F6SRW3</accession>
<keyword evidence="3" id="KW-1185">Reference proteome</keyword>
<dbReference type="AlphaFoldDB" id="A0A0F6SRW3"/>
<dbReference type="InterPro" id="IPR003779">
    <property type="entry name" value="CMD-like"/>
</dbReference>
<dbReference type="RefSeq" id="WP_003862596.1">
    <property type="nucleotide sequence ID" value="NZ_CP011309.1"/>
</dbReference>
<protein>
    <submittedName>
        <fullName evidence="2">Carboxymuconolactone decarboxylase</fullName>
    </submittedName>
</protein>
<organism evidence="2 3">
    <name type="scientific">[Brevibacterium] flavum</name>
    <dbReference type="NCBI Taxonomy" id="92706"/>
    <lineage>
        <taxon>Bacteria</taxon>
        <taxon>Bacillati</taxon>
        <taxon>Actinomycetota</taxon>
        <taxon>Actinomycetes</taxon>
        <taxon>Mycobacteriales</taxon>
        <taxon>Corynebacteriaceae</taxon>
        <taxon>Corynebacterium</taxon>
    </lineage>
</organism>
<dbReference type="GO" id="GO:0051920">
    <property type="term" value="F:peroxiredoxin activity"/>
    <property type="evidence" value="ECO:0007669"/>
    <property type="project" value="InterPro"/>
</dbReference>
<dbReference type="InterPro" id="IPR029032">
    <property type="entry name" value="AhpD-like"/>
</dbReference>
<dbReference type="Pfam" id="PF02627">
    <property type="entry name" value="CMD"/>
    <property type="match status" value="1"/>
</dbReference>
<dbReference type="EMBL" id="CP011309">
    <property type="protein sequence ID" value="AKF28659.1"/>
    <property type="molecule type" value="Genomic_DNA"/>
</dbReference>
<dbReference type="PANTHER" id="PTHR33930:SF2">
    <property type="entry name" value="BLR3452 PROTEIN"/>
    <property type="match status" value="1"/>
</dbReference>
<dbReference type="HOGENOM" id="CLU_137228_3_1_11"/>
<feature type="domain" description="Carboxymuconolactone decarboxylase-like" evidence="1">
    <location>
        <begin position="20"/>
        <end position="103"/>
    </location>
</feature>
<dbReference type="NCBIfam" id="TIGR00778">
    <property type="entry name" value="ahpD_dom"/>
    <property type="match status" value="1"/>
</dbReference>
<proteinExistence type="predicted"/>
<dbReference type="SUPFAM" id="SSF69118">
    <property type="entry name" value="AhpD-like"/>
    <property type="match status" value="1"/>
</dbReference>
<dbReference type="Proteomes" id="UP000034037">
    <property type="component" value="Chromosome"/>
</dbReference>
<evidence type="ECO:0000313" key="3">
    <source>
        <dbReference type="Proteomes" id="UP000034037"/>
    </source>
</evidence>
<evidence type="ECO:0000313" key="2">
    <source>
        <dbReference type="EMBL" id="AKF28659.1"/>
    </source>
</evidence>
<reference evidence="2 3" key="1">
    <citation type="submission" date="2015-04" db="EMBL/GenBank/DDBJ databases">
        <title>Complete Genome Sequence of Brevibacterium flavum ATCC 15168.</title>
        <authorList>
            <person name="Ahn J."/>
            <person name="Park G."/>
            <person name="Jeon W."/>
            <person name="Jang Y."/>
            <person name="Jang M."/>
            <person name="Lee H."/>
            <person name="Lee H."/>
        </authorList>
    </citation>
    <scope>NUCLEOTIDE SEQUENCE [LARGE SCALE GENOMIC DNA]</scope>
    <source>
        <strain evidence="2 3">ATCC 15168</strain>
    </source>
</reference>
<gene>
    <name evidence="2" type="ORF">YH66_14550</name>
</gene>
<dbReference type="InterPro" id="IPR004675">
    <property type="entry name" value="AhpD_core"/>
</dbReference>
<dbReference type="Gene3D" id="1.20.1290.10">
    <property type="entry name" value="AhpD-like"/>
    <property type="match status" value="1"/>
</dbReference>
<evidence type="ECO:0000259" key="1">
    <source>
        <dbReference type="Pfam" id="PF02627"/>
    </source>
</evidence>
<dbReference type="PANTHER" id="PTHR33930">
    <property type="entry name" value="ALKYL HYDROPEROXIDE REDUCTASE AHPD"/>
    <property type="match status" value="1"/>
</dbReference>
<name>A0A0F6SRW3_9CORY</name>
<sequence>MSYHDHSDIEYLEKIGANSPDAFKAFAHFDEAALRGPNKKIPRNYTEMIALAVAFTTQCAYCIDIHTAAAKKEGVTTEELAEVALIAAALRAGGAMTHGALAMKLYDEN</sequence>